<feature type="domain" description="Acyl-protein synthetase LuxE" evidence="1">
    <location>
        <begin position="2"/>
        <end position="302"/>
    </location>
</feature>
<name>A0A8X8LCF1_9BACT</name>
<dbReference type="Proteomes" id="UP000198711">
    <property type="component" value="Unassembled WGS sequence"/>
</dbReference>
<organism evidence="2 3">
    <name type="scientific">Hydrobacter penzbergensis</name>
    <dbReference type="NCBI Taxonomy" id="1235997"/>
    <lineage>
        <taxon>Bacteria</taxon>
        <taxon>Pseudomonadati</taxon>
        <taxon>Bacteroidota</taxon>
        <taxon>Chitinophagia</taxon>
        <taxon>Chitinophagales</taxon>
        <taxon>Chitinophagaceae</taxon>
        <taxon>Hydrobacter</taxon>
    </lineage>
</organism>
<gene>
    <name evidence="2" type="ORF">SAMN05444410_101510</name>
</gene>
<sequence length="305" mass="34953">MDTFHFQYRHNQVYRSWCDLVCKDIATVMTPAQVPALPISFFKTHRVVTTDFEPPLYFESSGTTQTVNSRHWVKDPDIYRRSFTHAFEQFYGPVPEWCIIGLLPAYLERQHSSLVMMVDEMVKMSGHTAGGFYLYEHEKLANTLRQLEAARQKTLLIGVTFALLDFAETHPQQLEHTIVMETGGMKGRKREMTRAEVHEQLCTGFGVKQVHAEYGMTELLSQAYSKGEGRFYCPPWMKVLVRDEEDPLHVQTSGRGLLQIIDLANLYSVSFIATEDVGIVYEDGSFEVWGRLDHSDIRGCSLLVV</sequence>
<dbReference type="GO" id="GO:0008218">
    <property type="term" value="P:bioluminescence"/>
    <property type="evidence" value="ECO:0007669"/>
    <property type="project" value="InterPro"/>
</dbReference>
<proteinExistence type="predicted"/>
<evidence type="ECO:0000313" key="3">
    <source>
        <dbReference type="Proteomes" id="UP000198711"/>
    </source>
</evidence>
<evidence type="ECO:0000313" key="2">
    <source>
        <dbReference type="EMBL" id="SDW20583.1"/>
    </source>
</evidence>
<evidence type="ECO:0000259" key="1">
    <source>
        <dbReference type="Pfam" id="PF04443"/>
    </source>
</evidence>
<keyword evidence="3" id="KW-1185">Reference proteome</keyword>
<dbReference type="Pfam" id="PF04443">
    <property type="entry name" value="LuxE"/>
    <property type="match status" value="1"/>
</dbReference>
<reference evidence="2 3" key="1">
    <citation type="submission" date="2016-10" db="EMBL/GenBank/DDBJ databases">
        <authorList>
            <person name="Varghese N."/>
            <person name="Submissions S."/>
        </authorList>
    </citation>
    <scope>NUCLEOTIDE SEQUENCE [LARGE SCALE GENOMIC DNA]</scope>
    <source>
        <strain evidence="2 3">DSM 25353</strain>
    </source>
</reference>
<protein>
    <submittedName>
        <fullName evidence="2">Acyl-protein synthetase, LuxE</fullName>
    </submittedName>
</protein>
<dbReference type="EMBL" id="FNNO01000001">
    <property type="protein sequence ID" value="SDW20583.1"/>
    <property type="molecule type" value="Genomic_DNA"/>
</dbReference>
<dbReference type="AlphaFoldDB" id="A0A8X8LCF1"/>
<dbReference type="SUPFAM" id="SSF56801">
    <property type="entry name" value="Acetyl-CoA synthetase-like"/>
    <property type="match status" value="1"/>
</dbReference>
<accession>A0A8X8LCF1</accession>
<comment type="caution">
    <text evidence="2">The sequence shown here is derived from an EMBL/GenBank/DDBJ whole genome shotgun (WGS) entry which is preliminary data.</text>
</comment>
<dbReference type="GO" id="GO:0047474">
    <property type="term" value="F:long-chain fatty acid--protein ligase activity"/>
    <property type="evidence" value="ECO:0007669"/>
    <property type="project" value="InterPro"/>
</dbReference>
<dbReference type="InterPro" id="IPR007534">
    <property type="entry name" value="LuxE"/>
</dbReference>